<dbReference type="Proteomes" id="UP001333110">
    <property type="component" value="Unassembled WGS sequence"/>
</dbReference>
<dbReference type="PANTHER" id="PTHR33395">
    <property type="entry name" value="TRANSCRIPTASE, PUTATIVE-RELATED-RELATED"/>
    <property type="match status" value="1"/>
</dbReference>
<dbReference type="GO" id="GO:0031012">
    <property type="term" value="C:extracellular matrix"/>
    <property type="evidence" value="ECO:0007669"/>
    <property type="project" value="TreeGrafter"/>
</dbReference>
<organism evidence="1 2">
    <name type="scientific">Mycteria americana</name>
    <name type="common">Wood stork</name>
    <dbReference type="NCBI Taxonomy" id="33587"/>
    <lineage>
        <taxon>Eukaryota</taxon>
        <taxon>Metazoa</taxon>
        <taxon>Chordata</taxon>
        <taxon>Craniata</taxon>
        <taxon>Vertebrata</taxon>
        <taxon>Euteleostomi</taxon>
        <taxon>Archelosauria</taxon>
        <taxon>Archosauria</taxon>
        <taxon>Dinosauria</taxon>
        <taxon>Saurischia</taxon>
        <taxon>Theropoda</taxon>
        <taxon>Coelurosauria</taxon>
        <taxon>Aves</taxon>
        <taxon>Neognathae</taxon>
        <taxon>Neoaves</taxon>
        <taxon>Aequornithes</taxon>
        <taxon>Ciconiiformes</taxon>
        <taxon>Ciconiidae</taxon>
        <taxon>Mycteria</taxon>
    </lineage>
</organism>
<gene>
    <name evidence="1" type="ORF">QYF61_000541</name>
</gene>
<sequence>MANGNLGCMNRGTAEYRERKCEPPAENVEKAEVLDKFFTSVFTGMICHQESQTPESHGKVWSKDNLPSVEENPVREHLNKLDIHMFMGPDGVHPQGLRELVNVSEDWQKANVTLTFKKGKKEDLGNYRVANLTLISGNVMEQILLKTTARHMKDKMVIGSSQHGFTKGNSCLTHLIAFCNDKTGSVDEGRAVDVVYLNFSKAFNTVSHNILIDKLMKLY</sequence>
<comment type="caution">
    <text evidence="1">The sequence shown here is derived from an EMBL/GenBank/DDBJ whole genome shotgun (WGS) entry which is preliminary data.</text>
</comment>
<evidence type="ECO:0008006" key="3">
    <source>
        <dbReference type="Google" id="ProtNLM"/>
    </source>
</evidence>
<protein>
    <recommendedName>
        <fullName evidence="3">Reverse transcriptase domain-containing protein</fullName>
    </recommendedName>
</protein>
<dbReference type="GO" id="GO:0007508">
    <property type="term" value="P:larval heart development"/>
    <property type="evidence" value="ECO:0007669"/>
    <property type="project" value="TreeGrafter"/>
</dbReference>
<dbReference type="GO" id="GO:0061343">
    <property type="term" value="P:cell adhesion involved in heart morphogenesis"/>
    <property type="evidence" value="ECO:0007669"/>
    <property type="project" value="TreeGrafter"/>
</dbReference>
<keyword evidence="2" id="KW-1185">Reference proteome</keyword>
<proteinExistence type="predicted"/>
<dbReference type="AlphaFoldDB" id="A0AAN7NJM7"/>
<dbReference type="PANTHER" id="PTHR33395:SF22">
    <property type="entry name" value="REVERSE TRANSCRIPTASE DOMAIN-CONTAINING PROTEIN"/>
    <property type="match status" value="1"/>
</dbReference>
<evidence type="ECO:0000313" key="2">
    <source>
        <dbReference type="Proteomes" id="UP001333110"/>
    </source>
</evidence>
<evidence type="ECO:0000313" key="1">
    <source>
        <dbReference type="EMBL" id="KAK4828703.1"/>
    </source>
</evidence>
<accession>A0AAN7NJM7</accession>
<reference evidence="1 2" key="1">
    <citation type="journal article" date="2023" name="J. Hered.">
        <title>Chromosome-level genome of the wood stork (Mycteria americana) provides insight into avian chromosome evolution.</title>
        <authorList>
            <person name="Flamio R. Jr."/>
            <person name="Ramstad K.M."/>
        </authorList>
    </citation>
    <scope>NUCLEOTIDE SEQUENCE [LARGE SCALE GENOMIC DNA]</scope>
    <source>
        <strain evidence="1">JAX WOST 10</strain>
    </source>
</reference>
<name>A0AAN7NJM7_MYCAM</name>
<dbReference type="EMBL" id="JAUNZN010000001">
    <property type="protein sequence ID" value="KAK4828703.1"/>
    <property type="molecule type" value="Genomic_DNA"/>
</dbReference>